<dbReference type="EMBL" id="JAACJN010000054">
    <property type="protein sequence ID" value="KAF5382275.1"/>
    <property type="molecule type" value="Genomic_DNA"/>
</dbReference>
<organism evidence="15 16">
    <name type="scientific">Collybiopsis confluens</name>
    <dbReference type="NCBI Taxonomy" id="2823264"/>
    <lineage>
        <taxon>Eukaryota</taxon>
        <taxon>Fungi</taxon>
        <taxon>Dikarya</taxon>
        <taxon>Basidiomycota</taxon>
        <taxon>Agaricomycotina</taxon>
        <taxon>Agaricomycetes</taxon>
        <taxon>Agaricomycetidae</taxon>
        <taxon>Agaricales</taxon>
        <taxon>Marasmiineae</taxon>
        <taxon>Omphalotaceae</taxon>
        <taxon>Collybiopsis</taxon>
    </lineage>
</organism>
<comment type="cofactor">
    <cofactor evidence="1">
        <name>[4Fe-4S] cluster</name>
        <dbReference type="ChEBI" id="CHEBI:49883"/>
    </cofactor>
</comment>
<evidence type="ECO:0000256" key="6">
    <source>
        <dbReference type="ARBA" id="ARBA00023004"/>
    </source>
</evidence>
<dbReference type="SMART" id="SM00525">
    <property type="entry name" value="FES"/>
    <property type="match status" value="1"/>
</dbReference>
<dbReference type="AlphaFoldDB" id="A0A8H5HFY3"/>
<dbReference type="Gene3D" id="1.10.1670.10">
    <property type="entry name" value="Helix-hairpin-Helix base-excision DNA repair enzymes (C-terminal)"/>
    <property type="match status" value="1"/>
</dbReference>
<dbReference type="InterPro" id="IPR003265">
    <property type="entry name" value="HhH-GPD_domain"/>
</dbReference>
<dbReference type="FunFam" id="1.10.340.30:FF:000001">
    <property type="entry name" value="Endonuclease III"/>
    <property type="match status" value="1"/>
</dbReference>
<comment type="similarity">
    <text evidence="2 12">Belongs to the Nth/MutY family.</text>
</comment>
<dbReference type="GO" id="GO:0140078">
    <property type="term" value="F:class I DNA-(apurinic or apyrimidinic site) endonuclease activity"/>
    <property type="evidence" value="ECO:0007669"/>
    <property type="project" value="UniProtKB-EC"/>
</dbReference>
<sequence>MTSRLKLPSTRALRSSTTRPSTSQFESNLDVKALKAQRSSLNASVTLFELDEPRFDSRPAKRVKLDSDSKEGVLDCEDSVAKKHKSTKSRLPRKAKVSSSPQPAPVKWRQAYDLIAEMRYASDGCARDAPVDTMGCDIAGEGEGLEGEDKNKRFSILISLMLSSQTKDQVTHAAITNLRSSLGGSLSASSLASAPLSQIEESINKVGFWRRKSEYVQAAAVRCRDSYGGDVPKTIEELLEFKAVGNKMGYLMLQSGWGLNSGIGVDVHVHRITNRLGWHKPPTKVPEETRVNLESWLPHELHPKINHMLVGFGQMICTPIRPNCSECSLSSVEGLCPSVKLTSSSPRKGKQVSGKAKGDVLTGDLMAGELEMKEGNETMLEAGGGGPSIKIELENIFSGSRL</sequence>
<name>A0A8H5HFY3_9AGAR</name>
<comment type="caution">
    <text evidence="15">The sequence shown here is derived from an EMBL/GenBank/DDBJ whole genome shotgun (WGS) entry which is preliminary data.</text>
</comment>
<comment type="catalytic activity">
    <reaction evidence="11 12">
        <text>2'-deoxyribonucleotide-(2'-deoxyribose 5'-phosphate)-2'-deoxyribonucleotide-DNA = a 3'-end 2'-deoxyribonucleotide-(2,3-dehydro-2,3-deoxyribose 5'-phosphate)-DNA + a 5'-end 5'-phospho-2'-deoxyribonucleoside-DNA + H(+)</text>
        <dbReference type="Rhea" id="RHEA:66592"/>
        <dbReference type="Rhea" id="RHEA-COMP:13180"/>
        <dbReference type="Rhea" id="RHEA-COMP:16897"/>
        <dbReference type="Rhea" id="RHEA-COMP:17067"/>
        <dbReference type="ChEBI" id="CHEBI:15378"/>
        <dbReference type="ChEBI" id="CHEBI:136412"/>
        <dbReference type="ChEBI" id="CHEBI:157695"/>
        <dbReference type="ChEBI" id="CHEBI:167181"/>
        <dbReference type="EC" id="4.2.99.18"/>
    </reaction>
</comment>
<dbReference type="GO" id="GO:0046872">
    <property type="term" value="F:metal ion binding"/>
    <property type="evidence" value="ECO:0007669"/>
    <property type="project" value="UniProtKB-KW"/>
</dbReference>
<keyword evidence="3" id="KW-0479">Metal-binding</keyword>
<evidence type="ECO:0000256" key="3">
    <source>
        <dbReference type="ARBA" id="ARBA00022723"/>
    </source>
</evidence>
<evidence type="ECO:0000256" key="4">
    <source>
        <dbReference type="ARBA" id="ARBA00022763"/>
    </source>
</evidence>
<comment type="caution">
    <text evidence="12">Lacks conserved residue(s) required for the propagation of feature annotation.</text>
</comment>
<gene>
    <name evidence="12" type="primary">NTH1</name>
    <name evidence="15" type="ORF">D9757_008957</name>
</gene>
<evidence type="ECO:0000256" key="2">
    <source>
        <dbReference type="ARBA" id="ARBA00008343"/>
    </source>
</evidence>
<dbReference type="EC" id="3.2.2.-" evidence="12"/>
<dbReference type="PANTHER" id="PTHR43286:SF1">
    <property type="entry name" value="ENDONUCLEASE III-LIKE PROTEIN 1"/>
    <property type="match status" value="1"/>
</dbReference>
<keyword evidence="12" id="KW-0539">Nucleus</keyword>
<keyword evidence="10 12" id="KW-0326">Glycosidase</keyword>
<dbReference type="PANTHER" id="PTHR43286">
    <property type="entry name" value="ENDONUCLEASE III-LIKE PROTEIN 1"/>
    <property type="match status" value="1"/>
</dbReference>
<dbReference type="GO" id="GO:0006289">
    <property type="term" value="P:nucleotide-excision repair"/>
    <property type="evidence" value="ECO:0007669"/>
    <property type="project" value="TreeGrafter"/>
</dbReference>
<evidence type="ECO:0000259" key="14">
    <source>
        <dbReference type="SMART" id="SM00478"/>
    </source>
</evidence>
<dbReference type="GO" id="GO:0051539">
    <property type="term" value="F:4 iron, 4 sulfur cluster binding"/>
    <property type="evidence" value="ECO:0007669"/>
    <property type="project" value="InterPro"/>
</dbReference>
<keyword evidence="6" id="KW-0408">Iron</keyword>
<dbReference type="EC" id="4.2.99.18" evidence="12"/>
<reference evidence="15 16" key="1">
    <citation type="journal article" date="2020" name="ISME J.">
        <title>Uncovering the hidden diversity of litter-decomposition mechanisms in mushroom-forming fungi.</title>
        <authorList>
            <person name="Floudas D."/>
            <person name="Bentzer J."/>
            <person name="Ahren D."/>
            <person name="Johansson T."/>
            <person name="Persson P."/>
            <person name="Tunlid A."/>
        </authorList>
    </citation>
    <scope>NUCLEOTIDE SEQUENCE [LARGE SCALE GENOMIC DNA]</scope>
    <source>
        <strain evidence="15 16">CBS 406.79</strain>
    </source>
</reference>
<dbReference type="Gene3D" id="1.10.340.30">
    <property type="entry name" value="Hypothetical protein, domain 2"/>
    <property type="match status" value="1"/>
</dbReference>
<keyword evidence="16" id="KW-1185">Reference proteome</keyword>
<dbReference type="CDD" id="cd00056">
    <property type="entry name" value="ENDO3c"/>
    <property type="match status" value="1"/>
</dbReference>
<evidence type="ECO:0000313" key="15">
    <source>
        <dbReference type="EMBL" id="KAF5382275.1"/>
    </source>
</evidence>
<evidence type="ECO:0000313" key="16">
    <source>
        <dbReference type="Proteomes" id="UP000518752"/>
    </source>
</evidence>
<dbReference type="OrthoDB" id="2099276at2759"/>
<dbReference type="GO" id="GO:0006285">
    <property type="term" value="P:base-excision repair, AP site formation"/>
    <property type="evidence" value="ECO:0007669"/>
    <property type="project" value="UniProtKB-UniRule"/>
</dbReference>
<feature type="compositionally biased region" description="Polar residues" evidence="13">
    <location>
        <begin position="12"/>
        <end position="27"/>
    </location>
</feature>
<evidence type="ECO:0000256" key="10">
    <source>
        <dbReference type="ARBA" id="ARBA00023295"/>
    </source>
</evidence>
<keyword evidence="4 12" id="KW-0227">DNA damage</keyword>
<dbReference type="Pfam" id="PF00730">
    <property type="entry name" value="HhH-GPD"/>
    <property type="match status" value="1"/>
</dbReference>
<evidence type="ECO:0000256" key="5">
    <source>
        <dbReference type="ARBA" id="ARBA00022801"/>
    </source>
</evidence>
<keyword evidence="9 12" id="KW-0456">Lyase</keyword>
<dbReference type="InterPro" id="IPR023170">
    <property type="entry name" value="HhH_base_excis_C"/>
</dbReference>
<protein>
    <recommendedName>
        <fullName evidence="12">Endonuclease III homolog</fullName>
        <ecNumber evidence="12">3.2.2.-</ecNumber>
        <ecNumber evidence="12">4.2.99.18</ecNumber>
    </recommendedName>
    <alternativeName>
        <fullName evidence="12">Bifunctional DNA N-glycosylase/DNA-(apurinic or apyrimidinic site) lyase</fullName>
        <shortName evidence="12">DNA glycosylase/AP lyase</shortName>
    </alternativeName>
</protein>
<evidence type="ECO:0000256" key="8">
    <source>
        <dbReference type="ARBA" id="ARBA00023204"/>
    </source>
</evidence>
<evidence type="ECO:0000256" key="13">
    <source>
        <dbReference type="SAM" id="MobiDB-lite"/>
    </source>
</evidence>
<dbReference type="InterPro" id="IPR030841">
    <property type="entry name" value="NTH1"/>
</dbReference>
<keyword evidence="5 12" id="KW-0378">Hydrolase</keyword>
<dbReference type="GO" id="GO:0005634">
    <property type="term" value="C:nucleus"/>
    <property type="evidence" value="ECO:0007669"/>
    <property type="project" value="UniProtKB-SubCell"/>
</dbReference>
<comment type="subcellular location">
    <subcellularLocation>
        <location evidence="12">Nucleus</location>
    </subcellularLocation>
    <subcellularLocation>
        <location evidence="12">Mitochondrion</location>
    </subcellularLocation>
</comment>
<feature type="region of interest" description="Disordered" evidence="13">
    <location>
        <begin position="79"/>
        <end position="103"/>
    </location>
</feature>
<evidence type="ECO:0000256" key="12">
    <source>
        <dbReference type="HAMAP-Rule" id="MF_03183"/>
    </source>
</evidence>
<evidence type="ECO:0000256" key="1">
    <source>
        <dbReference type="ARBA" id="ARBA00001966"/>
    </source>
</evidence>
<dbReference type="Proteomes" id="UP000518752">
    <property type="component" value="Unassembled WGS sequence"/>
</dbReference>
<comment type="function">
    <text evidence="12">Bifunctional DNA N-glycosylase with associated apurinic/apyrimidinic (AP) lyase function that catalyzes the first step in base excision repair (BER), the primary repair pathway for the repair of oxidative DNA damage. The DNA N-glycosylase activity releases the damaged DNA base from DNA by cleaving the N-glycosidic bond, leaving an AP site. The AP lyase activity cleaves the phosphodiester bond 3' to the AP site by a beta-elimination. Primarily recognizes and repairs oxidative base damage of pyrimidines.</text>
</comment>
<dbReference type="GO" id="GO:0005739">
    <property type="term" value="C:mitochondrion"/>
    <property type="evidence" value="ECO:0007669"/>
    <property type="project" value="UniProtKB-SubCell"/>
</dbReference>
<dbReference type="GO" id="GO:0000703">
    <property type="term" value="F:oxidized pyrimidine nucleobase lesion DNA N-glycosylase activity"/>
    <property type="evidence" value="ECO:0007669"/>
    <property type="project" value="UniProtKB-UniRule"/>
</dbReference>
<dbReference type="InterPro" id="IPR003651">
    <property type="entry name" value="Endonuclease3_FeS-loop_motif"/>
</dbReference>
<feature type="compositionally biased region" description="Basic residues" evidence="13">
    <location>
        <begin position="82"/>
        <end position="96"/>
    </location>
</feature>
<dbReference type="InterPro" id="IPR011257">
    <property type="entry name" value="DNA_glycosylase"/>
</dbReference>
<keyword evidence="12" id="KW-0496">Mitochondrion</keyword>
<keyword evidence="8 12" id="KW-0234">DNA repair</keyword>
<dbReference type="GO" id="GO:0003677">
    <property type="term" value="F:DNA binding"/>
    <property type="evidence" value="ECO:0007669"/>
    <property type="project" value="UniProtKB-UniRule"/>
</dbReference>
<feature type="domain" description="HhH-GPD" evidence="14">
    <location>
        <begin position="162"/>
        <end position="315"/>
    </location>
</feature>
<evidence type="ECO:0000256" key="7">
    <source>
        <dbReference type="ARBA" id="ARBA00023014"/>
    </source>
</evidence>
<evidence type="ECO:0000256" key="11">
    <source>
        <dbReference type="ARBA" id="ARBA00044632"/>
    </source>
</evidence>
<dbReference type="SMART" id="SM00478">
    <property type="entry name" value="ENDO3c"/>
    <property type="match status" value="1"/>
</dbReference>
<accession>A0A8H5HFY3</accession>
<feature type="region of interest" description="Disordered" evidence="13">
    <location>
        <begin position="1"/>
        <end position="27"/>
    </location>
</feature>
<dbReference type="HAMAP" id="MF_03183">
    <property type="entry name" value="Endonuclease_III_Nth"/>
    <property type="match status" value="1"/>
</dbReference>
<proteinExistence type="inferred from homology"/>
<evidence type="ECO:0000256" key="9">
    <source>
        <dbReference type="ARBA" id="ARBA00023239"/>
    </source>
</evidence>
<dbReference type="SUPFAM" id="SSF48150">
    <property type="entry name" value="DNA-glycosylase"/>
    <property type="match status" value="1"/>
</dbReference>
<keyword evidence="7" id="KW-0411">Iron-sulfur</keyword>